<feature type="domain" description="Amidase" evidence="2">
    <location>
        <begin position="140"/>
        <end position="563"/>
    </location>
</feature>
<dbReference type="OrthoDB" id="566138at2759"/>
<dbReference type="Pfam" id="PF01425">
    <property type="entry name" value="Amidase"/>
    <property type="match status" value="1"/>
</dbReference>
<name>A0A0D2U0J1_CAPO3</name>
<dbReference type="Proteomes" id="UP000008743">
    <property type="component" value="Unassembled WGS sequence"/>
</dbReference>
<dbReference type="InterPro" id="IPR023631">
    <property type="entry name" value="Amidase_dom"/>
</dbReference>
<evidence type="ECO:0000313" key="3">
    <source>
        <dbReference type="EMBL" id="KJE88756.1"/>
    </source>
</evidence>
<dbReference type="OMA" id="PGWHIDG"/>
<dbReference type="PANTHER" id="PTHR11895:SF67">
    <property type="entry name" value="AMIDASE DOMAIN-CONTAINING PROTEIN"/>
    <property type="match status" value="1"/>
</dbReference>
<accession>A0A0D2U0J1</accession>
<dbReference type="InterPro" id="IPR000120">
    <property type="entry name" value="Amidase"/>
</dbReference>
<dbReference type="AlphaFoldDB" id="A0A0D2U0J1"/>
<dbReference type="PROSITE" id="PS00571">
    <property type="entry name" value="AMIDASES"/>
    <property type="match status" value="1"/>
</dbReference>
<dbReference type="GO" id="GO:0003824">
    <property type="term" value="F:catalytic activity"/>
    <property type="evidence" value="ECO:0007669"/>
    <property type="project" value="InterPro"/>
</dbReference>
<dbReference type="RefSeq" id="XP_004365217.1">
    <property type="nucleotide sequence ID" value="XM_004365160.2"/>
</dbReference>
<sequence length="602" mass="63657">MASSSSHSAAAAAAVVPGSAADIAATPYEVSDLSAPVLANTLLRIGVSVMHSSHSVRSKLLSDSGGYLLRKRPVPDQPTLLPFVPDYALSTEFANAQAVQVEDIVARPTGAPGFHFDTVHDFHKAYVSKELSPVDVVTALNAAIAASNALERPLRAVIATQPDSVLEQARASEQRYRDGTPLSPLDGVPVAIKDELDVIGYPTTVGTRVLGKVATTDCASAASLRAAGAIIIGKTNMHEIGIGTTGSNVNHGVCRNPYNLGHHTGGSSSGSGSAVAAGLCPIAIGADGGGSIRIPASLCGVVGLKATWSRISEFGAFPLCPSVGHTGPIASTVRDVALAYALTAGPDKRDEYSTIQPSIHLSNFESDDLTGVKIGVYDRMFDHADEQVVKSCRAMLDVFVSKGATIRPIAIPELEEIKVSHLITILSEMIASMRGNIADSDWHRLSLTTRAPLYLGEMFTATDYQNAQRYRTRAIRTLRRLFEEGGITVIAVPSTAIAAPRINEHALATDELNAQQTGRIMRTSVLANLTGVPGISFPSGYTADGLPIGFQLMGKWYHEHTLLQMARIGEASVTRREPALYYSLLEQARAAKKSATPSSTCE</sequence>
<dbReference type="SUPFAM" id="SSF75304">
    <property type="entry name" value="Amidase signature (AS) enzymes"/>
    <property type="match status" value="1"/>
</dbReference>
<dbReference type="eggNOG" id="KOG1211">
    <property type="taxonomic scope" value="Eukaryota"/>
</dbReference>
<keyword evidence="4" id="KW-1185">Reference proteome</keyword>
<gene>
    <name evidence="3" type="ORF">CAOG_000346</name>
</gene>
<dbReference type="STRING" id="595528.A0A0D2U0J1"/>
<organism evidence="3 4">
    <name type="scientific">Capsaspora owczarzaki (strain ATCC 30864)</name>
    <dbReference type="NCBI Taxonomy" id="595528"/>
    <lineage>
        <taxon>Eukaryota</taxon>
        <taxon>Filasterea</taxon>
        <taxon>Capsaspora</taxon>
    </lineage>
</organism>
<evidence type="ECO:0000313" key="4">
    <source>
        <dbReference type="Proteomes" id="UP000008743"/>
    </source>
</evidence>
<evidence type="ECO:0000259" key="2">
    <source>
        <dbReference type="Pfam" id="PF01425"/>
    </source>
</evidence>
<dbReference type="InterPro" id="IPR036928">
    <property type="entry name" value="AS_sf"/>
</dbReference>
<protein>
    <submittedName>
        <fullName evidence="3">Amidase</fullName>
    </submittedName>
</protein>
<dbReference type="InterPro" id="IPR020556">
    <property type="entry name" value="Amidase_CS"/>
</dbReference>
<dbReference type="InParanoid" id="A0A0D2U0J1"/>
<dbReference type="Gene3D" id="3.90.1300.10">
    <property type="entry name" value="Amidase signature (AS) domain"/>
    <property type="match status" value="1"/>
</dbReference>
<dbReference type="PANTHER" id="PTHR11895">
    <property type="entry name" value="TRANSAMIDASE"/>
    <property type="match status" value="1"/>
</dbReference>
<dbReference type="EMBL" id="KE346360">
    <property type="protein sequence ID" value="KJE88756.1"/>
    <property type="molecule type" value="Genomic_DNA"/>
</dbReference>
<proteinExistence type="inferred from homology"/>
<dbReference type="PhylomeDB" id="A0A0D2U0J1"/>
<reference evidence="4" key="1">
    <citation type="submission" date="2011-02" db="EMBL/GenBank/DDBJ databases">
        <title>The Genome Sequence of Capsaspora owczarzaki ATCC 30864.</title>
        <authorList>
            <person name="Russ C."/>
            <person name="Cuomo C."/>
            <person name="Burger G."/>
            <person name="Gray M.W."/>
            <person name="Holland P.W.H."/>
            <person name="King N."/>
            <person name="Lang F.B.F."/>
            <person name="Roger A.J."/>
            <person name="Ruiz-Trillo I."/>
            <person name="Young S.K."/>
            <person name="Zeng Q."/>
            <person name="Gargeya S."/>
            <person name="Alvarado L."/>
            <person name="Berlin A."/>
            <person name="Chapman S.B."/>
            <person name="Chen Z."/>
            <person name="Freedman E."/>
            <person name="Gellesch M."/>
            <person name="Goldberg J."/>
            <person name="Griggs A."/>
            <person name="Gujja S."/>
            <person name="Heilman E."/>
            <person name="Heiman D."/>
            <person name="Howarth C."/>
            <person name="Mehta T."/>
            <person name="Neiman D."/>
            <person name="Pearson M."/>
            <person name="Roberts A."/>
            <person name="Saif S."/>
            <person name="Shea T."/>
            <person name="Shenoy N."/>
            <person name="Sisk P."/>
            <person name="Stolte C."/>
            <person name="Sykes S."/>
            <person name="White J."/>
            <person name="Yandava C."/>
            <person name="Haas B."/>
            <person name="Nusbaum C."/>
            <person name="Birren B."/>
        </authorList>
    </citation>
    <scope>NUCLEOTIDE SEQUENCE</scope>
    <source>
        <strain evidence="4">ATCC 30864</strain>
    </source>
</reference>
<comment type="similarity">
    <text evidence="1">Belongs to the amidase family.</text>
</comment>
<evidence type="ECO:0000256" key="1">
    <source>
        <dbReference type="ARBA" id="ARBA00009199"/>
    </source>
</evidence>